<evidence type="ECO:0000313" key="3">
    <source>
        <dbReference type="Proteomes" id="UP001142592"/>
    </source>
</evidence>
<reference evidence="2" key="1">
    <citation type="submission" date="2022-11" db="EMBL/GenBank/DDBJ databases">
        <authorList>
            <person name="Graham C."/>
            <person name="Newman J.D."/>
        </authorList>
    </citation>
    <scope>NUCLEOTIDE SEQUENCE</scope>
    <source>
        <strain evidence="2">DSM 19486</strain>
    </source>
</reference>
<name>A0A9X3DEY4_9SPHI</name>
<dbReference type="Proteomes" id="UP001142592">
    <property type="component" value="Unassembled WGS sequence"/>
</dbReference>
<dbReference type="AlphaFoldDB" id="A0A9X3DEY4"/>
<protein>
    <recommendedName>
        <fullName evidence="4">BACON domain-containing protein</fullName>
    </recommendedName>
</protein>
<feature type="signal peptide" evidence="1">
    <location>
        <begin position="1"/>
        <end position="20"/>
    </location>
</feature>
<evidence type="ECO:0000256" key="1">
    <source>
        <dbReference type="SAM" id="SignalP"/>
    </source>
</evidence>
<gene>
    <name evidence="2" type="ORF">OQZ29_09130</name>
</gene>
<comment type="caution">
    <text evidence="2">The sequence shown here is derived from an EMBL/GenBank/DDBJ whole genome shotgun (WGS) entry which is preliminary data.</text>
</comment>
<feature type="chain" id="PRO_5040915353" description="BACON domain-containing protein" evidence="1">
    <location>
        <begin position="21"/>
        <end position="130"/>
    </location>
</feature>
<keyword evidence="3" id="KW-1185">Reference proteome</keyword>
<evidence type="ECO:0000313" key="2">
    <source>
        <dbReference type="EMBL" id="MCX3264906.1"/>
    </source>
</evidence>
<sequence length="130" mass="13384">MNKLKSILALSILLVSTVLLSCKKNDNDTLTGSHKVVFKAIGSSGVNVGAAVYTDGTGKNESFTSLSGTTWTSTEYVIPSSAQVISFGANGIGPNASSTLTAEIWIDGVKRAEGKSTGTVLSASATYSFN</sequence>
<dbReference type="EMBL" id="JAPJUH010000002">
    <property type="protein sequence ID" value="MCX3264906.1"/>
    <property type="molecule type" value="Genomic_DNA"/>
</dbReference>
<keyword evidence="1" id="KW-0732">Signal</keyword>
<dbReference type="RefSeq" id="WP_010600704.1">
    <property type="nucleotide sequence ID" value="NZ_JAPJUH010000002.1"/>
</dbReference>
<proteinExistence type="predicted"/>
<accession>A0A9X3DEY4</accession>
<dbReference type="PROSITE" id="PS51257">
    <property type="entry name" value="PROKAR_LIPOPROTEIN"/>
    <property type="match status" value="1"/>
</dbReference>
<evidence type="ECO:0008006" key="4">
    <source>
        <dbReference type="Google" id="ProtNLM"/>
    </source>
</evidence>
<organism evidence="2 3">
    <name type="scientific">Pedobacter agri</name>
    <dbReference type="NCBI Taxonomy" id="454586"/>
    <lineage>
        <taxon>Bacteria</taxon>
        <taxon>Pseudomonadati</taxon>
        <taxon>Bacteroidota</taxon>
        <taxon>Sphingobacteriia</taxon>
        <taxon>Sphingobacteriales</taxon>
        <taxon>Sphingobacteriaceae</taxon>
        <taxon>Pedobacter</taxon>
    </lineage>
</organism>